<name>A0A978VZM5_ZIZJJ</name>
<accession>A0A978VZM5</accession>
<evidence type="ECO:0000256" key="1">
    <source>
        <dbReference type="PROSITE-ProRule" id="PRU00042"/>
    </source>
</evidence>
<dbReference type="SUPFAM" id="SSF57667">
    <property type="entry name" value="beta-beta-alpha zinc fingers"/>
    <property type="match status" value="1"/>
</dbReference>
<feature type="domain" description="C2H2-type" evidence="2">
    <location>
        <begin position="51"/>
        <end position="78"/>
    </location>
</feature>
<evidence type="ECO:0000259" key="2">
    <source>
        <dbReference type="PROSITE" id="PS50157"/>
    </source>
</evidence>
<keyword evidence="1" id="KW-0479">Metal-binding</keyword>
<dbReference type="AlphaFoldDB" id="A0A978VZM5"/>
<protein>
    <recommendedName>
        <fullName evidence="2">C2H2-type domain-containing protein</fullName>
    </recommendedName>
</protein>
<evidence type="ECO:0000313" key="4">
    <source>
        <dbReference type="Proteomes" id="UP000813462"/>
    </source>
</evidence>
<evidence type="ECO:0000313" key="3">
    <source>
        <dbReference type="EMBL" id="KAH7545159.1"/>
    </source>
</evidence>
<dbReference type="PROSITE" id="PS00028">
    <property type="entry name" value="ZINC_FINGER_C2H2_1"/>
    <property type="match status" value="1"/>
</dbReference>
<dbReference type="Gene3D" id="3.30.160.60">
    <property type="entry name" value="Classic Zinc Finger"/>
    <property type="match status" value="1"/>
</dbReference>
<dbReference type="InterPro" id="IPR013087">
    <property type="entry name" value="Znf_C2H2_type"/>
</dbReference>
<dbReference type="Pfam" id="PF13912">
    <property type="entry name" value="zf-C2H2_6"/>
    <property type="match status" value="1"/>
</dbReference>
<dbReference type="OrthoDB" id="974504at2759"/>
<dbReference type="Proteomes" id="UP000813462">
    <property type="component" value="Unassembled WGS sequence"/>
</dbReference>
<proteinExistence type="predicted"/>
<keyword evidence="1" id="KW-0862">Zinc</keyword>
<dbReference type="GO" id="GO:0008270">
    <property type="term" value="F:zinc ion binding"/>
    <property type="evidence" value="ECO:0007669"/>
    <property type="project" value="UniProtKB-KW"/>
</dbReference>
<gene>
    <name evidence="3" type="ORF">FEM48_Zijuj01G0064100</name>
</gene>
<reference evidence="3" key="1">
    <citation type="journal article" date="2021" name="Front. Plant Sci.">
        <title>Chromosome-Scale Genome Assembly for Chinese Sour Jujube and Insights Into Its Genome Evolution and Domestication Signature.</title>
        <authorList>
            <person name="Shen L.-Y."/>
            <person name="Luo H."/>
            <person name="Wang X.-L."/>
            <person name="Wang X.-M."/>
            <person name="Qiu X.-J."/>
            <person name="Liu H."/>
            <person name="Zhou S.-S."/>
            <person name="Jia K.-H."/>
            <person name="Nie S."/>
            <person name="Bao Y.-T."/>
            <person name="Zhang R.-G."/>
            <person name="Yun Q.-Z."/>
            <person name="Chai Y.-H."/>
            <person name="Lu J.-Y."/>
            <person name="Li Y."/>
            <person name="Zhao S.-W."/>
            <person name="Mao J.-F."/>
            <person name="Jia S.-G."/>
            <person name="Mao Y.-M."/>
        </authorList>
    </citation>
    <scope>NUCLEOTIDE SEQUENCE</scope>
    <source>
        <strain evidence="3">AT0</strain>
        <tissue evidence="3">Leaf</tissue>
    </source>
</reference>
<dbReference type="InterPro" id="IPR036236">
    <property type="entry name" value="Znf_C2H2_sf"/>
</dbReference>
<sequence length="367" mass="40699">MEERRSEFFITILVLNSLDRNHIQGHFPFTATMNFLLTSNRANVRKQARRHSCSYCPKVFTNHQALGGHLRAHQDEINLRRSLNYSGNSSNCLNTTVALPNCLMKTQPVNSSEVSGKSTNAIFWRATPPLESCKSFCTNENGWVDVSKFPENNAGNTSSQSQLSANFSSGSGSSEIHNHNFLSSATSTTRCTPAPSSFPPDPLFTLGYSGVCQFNTDQFRSFRDGMPFSGNILPNFQPLNPTSLPYPAYAIAVPDPSLGSYQLPDFKESTGMVSLPACQNLCSGHDDFEQYNKGSILTPEGKRYSFAQMMTIPKRPKISCNLTMNTEKPQQKELLLLKDMENFHSGFGMSNDAKEGCQTDLDLSLHL</sequence>
<dbReference type="EMBL" id="JAEACU010000001">
    <property type="protein sequence ID" value="KAH7545159.1"/>
    <property type="molecule type" value="Genomic_DNA"/>
</dbReference>
<dbReference type="PROSITE" id="PS50157">
    <property type="entry name" value="ZINC_FINGER_C2H2_2"/>
    <property type="match status" value="1"/>
</dbReference>
<organism evidence="3 4">
    <name type="scientific">Ziziphus jujuba var. spinosa</name>
    <dbReference type="NCBI Taxonomy" id="714518"/>
    <lineage>
        <taxon>Eukaryota</taxon>
        <taxon>Viridiplantae</taxon>
        <taxon>Streptophyta</taxon>
        <taxon>Embryophyta</taxon>
        <taxon>Tracheophyta</taxon>
        <taxon>Spermatophyta</taxon>
        <taxon>Magnoliopsida</taxon>
        <taxon>eudicotyledons</taxon>
        <taxon>Gunneridae</taxon>
        <taxon>Pentapetalae</taxon>
        <taxon>rosids</taxon>
        <taxon>fabids</taxon>
        <taxon>Rosales</taxon>
        <taxon>Rhamnaceae</taxon>
        <taxon>Paliureae</taxon>
        <taxon>Ziziphus</taxon>
    </lineage>
</organism>
<comment type="caution">
    <text evidence="3">The sequence shown here is derived from an EMBL/GenBank/DDBJ whole genome shotgun (WGS) entry which is preliminary data.</text>
</comment>
<keyword evidence="1" id="KW-0863">Zinc-finger</keyword>